<reference evidence="2 3" key="1">
    <citation type="submission" date="2020-01" db="EMBL/GenBank/DDBJ databases">
        <title>Spongiivirga citrea KCTC 32990T.</title>
        <authorList>
            <person name="Wang G."/>
        </authorList>
    </citation>
    <scope>NUCLEOTIDE SEQUENCE [LARGE SCALE GENOMIC DNA]</scope>
    <source>
        <strain evidence="2 3">KCTC 32990</strain>
    </source>
</reference>
<feature type="transmembrane region" description="Helical" evidence="1">
    <location>
        <begin position="96"/>
        <end position="113"/>
    </location>
</feature>
<keyword evidence="1" id="KW-0472">Membrane</keyword>
<feature type="transmembrane region" description="Helical" evidence="1">
    <location>
        <begin position="6"/>
        <end position="24"/>
    </location>
</feature>
<dbReference type="PANTHER" id="PTHR11040">
    <property type="entry name" value="ZINC/IRON TRANSPORTER"/>
    <property type="match status" value="1"/>
</dbReference>
<evidence type="ECO:0000313" key="3">
    <source>
        <dbReference type="Proteomes" id="UP000474296"/>
    </source>
</evidence>
<keyword evidence="1" id="KW-1133">Transmembrane helix</keyword>
<dbReference type="EMBL" id="JAABOQ010000002">
    <property type="protein sequence ID" value="NER16313.1"/>
    <property type="molecule type" value="Genomic_DNA"/>
</dbReference>
<sequence>MEYLLLIASVLIAYLVVILFKPIIDKKQKLLLAFSGSFLLSITVLEMIPEVFSNNSKTIGLLVMVGILLQISLEFLSRGAEHGHMHIDKEKKTFSLALIIGLTIHALLEGIPVHHHDHLVYGIMVHKLPIAIILTSFTIKSGFSKGYTFIFLLLFSLMTPLGSYLGEHVSFFRDYLAEISAVVIGIFLHISTTILFESSAGHKFNLAKIITIILGISVAYLIL</sequence>
<protein>
    <submittedName>
        <fullName evidence="2">ZIP family metal transporter</fullName>
    </submittedName>
</protein>
<dbReference type="Proteomes" id="UP000474296">
    <property type="component" value="Unassembled WGS sequence"/>
</dbReference>
<proteinExistence type="predicted"/>
<feature type="transmembrane region" description="Helical" evidence="1">
    <location>
        <begin position="119"/>
        <end position="139"/>
    </location>
</feature>
<name>A0A6M0CH71_9FLAO</name>
<evidence type="ECO:0000313" key="2">
    <source>
        <dbReference type="EMBL" id="NER16313.1"/>
    </source>
</evidence>
<dbReference type="PANTHER" id="PTHR11040:SF44">
    <property type="entry name" value="PROTEIN ZNTC-RELATED"/>
    <property type="match status" value="1"/>
</dbReference>
<feature type="transmembrane region" description="Helical" evidence="1">
    <location>
        <begin position="31"/>
        <end position="52"/>
    </location>
</feature>
<evidence type="ECO:0000256" key="1">
    <source>
        <dbReference type="SAM" id="Phobius"/>
    </source>
</evidence>
<gene>
    <name evidence="2" type="ORF">GWK10_03785</name>
</gene>
<feature type="transmembrane region" description="Helical" evidence="1">
    <location>
        <begin position="58"/>
        <end position="76"/>
    </location>
</feature>
<dbReference type="GO" id="GO:0016020">
    <property type="term" value="C:membrane"/>
    <property type="evidence" value="ECO:0007669"/>
    <property type="project" value="TreeGrafter"/>
</dbReference>
<organism evidence="2 3">
    <name type="scientific">Spongiivirga citrea</name>
    <dbReference type="NCBI Taxonomy" id="1481457"/>
    <lineage>
        <taxon>Bacteria</taxon>
        <taxon>Pseudomonadati</taxon>
        <taxon>Bacteroidota</taxon>
        <taxon>Flavobacteriia</taxon>
        <taxon>Flavobacteriales</taxon>
        <taxon>Flavobacteriaceae</taxon>
        <taxon>Spongiivirga</taxon>
    </lineage>
</organism>
<accession>A0A6M0CH71</accession>
<dbReference type="AlphaFoldDB" id="A0A6M0CH71"/>
<feature type="transmembrane region" description="Helical" evidence="1">
    <location>
        <begin position="146"/>
        <end position="163"/>
    </location>
</feature>
<keyword evidence="1" id="KW-0812">Transmembrane</keyword>
<keyword evidence="3" id="KW-1185">Reference proteome</keyword>
<comment type="caution">
    <text evidence="2">The sequence shown here is derived from an EMBL/GenBank/DDBJ whole genome shotgun (WGS) entry which is preliminary data.</text>
</comment>
<feature type="transmembrane region" description="Helical" evidence="1">
    <location>
        <begin position="175"/>
        <end position="196"/>
    </location>
</feature>
<dbReference type="RefSeq" id="WP_164029589.1">
    <property type="nucleotide sequence ID" value="NZ_JAABOQ010000002.1"/>
</dbReference>
<dbReference type="GO" id="GO:0005385">
    <property type="term" value="F:zinc ion transmembrane transporter activity"/>
    <property type="evidence" value="ECO:0007669"/>
    <property type="project" value="TreeGrafter"/>
</dbReference>
<feature type="transmembrane region" description="Helical" evidence="1">
    <location>
        <begin position="205"/>
        <end position="222"/>
    </location>
</feature>